<accession>A0A225DEW3</accession>
<proteinExistence type="predicted"/>
<keyword evidence="3" id="KW-1185">Reference proteome</keyword>
<dbReference type="AlphaFoldDB" id="A0A225DEW3"/>
<comment type="caution">
    <text evidence="2">The sequence shown here is derived from an EMBL/GenBank/DDBJ whole genome shotgun (WGS) entry which is preliminary data.</text>
</comment>
<dbReference type="RefSeq" id="WP_088258973.1">
    <property type="nucleotide sequence ID" value="NZ_NIDE01000017.1"/>
</dbReference>
<evidence type="ECO:0000259" key="1">
    <source>
        <dbReference type="Pfam" id="PF23870"/>
    </source>
</evidence>
<evidence type="ECO:0000313" key="3">
    <source>
        <dbReference type="Proteomes" id="UP000214646"/>
    </source>
</evidence>
<sequence>MAKSLDIPGTCDRVGRRLQVEYGNKPIPAAVLIETIAAECGCPPDSVFLTDHCYNRITNSVRLGHSPVFIYEGPGLFRHVGLGYPYTGPLHHKPKGKGEPKRVVGQWTTGQLKYTYSG</sequence>
<organism evidence="2 3">
    <name type="scientific">Fimbriiglobus ruber</name>
    <dbReference type="NCBI Taxonomy" id="1908690"/>
    <lineage>
        <taxon>Bacteria</taxon>
        <taxon>Pseudomonadati</taxon>
        <taxon>Planctomycetota</taxon>
        <taxon>Planctomycetia</taxon>
        <taxon>Gemmatales</taxon>
        <taxon>Gemmataceae</taxon>
        <taxon>Fimbriiglobus</taxon>
    </lineage>
</organism>
<feature type="domain" description="DUF7225" evidence="1">
    <location>
        <begin position="29"/>
        <end position="112"/>
    </location>
</feature>
<dbReference type="EMBL" id="NIDE01000017">
    <property type="protein sequence ID" value="OWK35876.1"/>
    <property type="molecule type" value="Genomic_DNA"/>
</dbReference>
<dbReference type="Proteomes" id="UP000214646">
    <property type="component" value="Unassembled WGS sequence"/>
</dbReference>
<reference evidence="3" key="1">
    <citation type="submission" date="2017-06" db="EMBL/GenBank/DDBJ databases">
        <title>Genome analysis of Fimbriiglobus ruber SP5, the first member of the order Planctomycetales with confirmed chitinolytic capability.</title>
        <authorList>
            <person name="Ravin N.V."/>
            <person name="Rakitin A.L."/>
            <person name="Ivanova A.A."/>
            <person name="Beletsky A.V."/>
            <person name="Kulichevskaya I.S."/>
            <person name="Mardanov A.V."/>
            <person name="Dedysh S.N."/>
        </authorList>
    </citation>
    <scope>NUCLEOTIDE SEQUENCE [LARGE SCALE GENOMIC DNA]</scope>
    <source>
        <strain evidence="3">SP5</strain>
    </source>
</reference>
<name>A0A225DEW3_9BACT</name>
<dbReference type="Pfam" id="PF23870">
    <property type="entry name" value="DUF7225"/>
    <property type="match status" value="1"/>
</dbReference>
<dbReference type="InterPro" id="IPR055649">
    <property type="entry name" value="DUF7225"/>
</dbReference>
<evidence type="ECO:0000313" key="2">
    <source>
        <dbReference type="EMBL" id="OWK35876.1"/>
    </source>
</evidence>
<protein>
    <recommendedName>
        <fullName evidence="1">DUF7225 domain-containing protein</fullName>
    </recommendedName>
</protein>
<gene>
    <name evidence="2" type="ORF">FRUB_08439</name>
</gene>